<dbReference type="PANTHER" id="PTHR35339">
    <property type="entry name" value="LINALOOL DEHYDRATASE_ISOMERASE DOMAIN-CONTAINING PROTEIN"/>
    <property type="match status" value="1"/>
</dbReference>
<dbReference type="STRING" id="571913.VV02_06805"/>
<evidence type="ECO:0000313" key="3">
    <source>
        <dbReference type="Proteomes" id="UP000066480"/>
    </source>
</evidence>
<gene>
    <name evidence="2" type="ORF">VV02_06805</name>
</gene>
<dbReference type="PATRIC" id="fig|571913.6.peg.1387"/>
<proteinExistence type="predicted"/>
<sequence length="623" mass="66995">MLLPPLDLAVSPRTGYTRAHWLAAADGLLAPAQPFASPGHALISLPGRPSQSGPRSDGLEGFARTFLLLSLRVRGADGEDPAGLLQAYADGLAHGVDAAHPEAWPRIDADCRQTIVEACSIVLGLQLTRPWLWDGLSSRTQEQAVAWLTGASGLEIPDNNWHLFRVAVDRFLRSVGAPLGAAEIERDVARIEEFYVGDGWFRDGGDAQTSDRFDHYCGWAMHTYPALLDHLFGDIGQFPETRPRLRRFLEDYVHLVGADGAPMHQGRSLIYRFAAAAAPWTGALVGATPLEPGLTRRLASGMLRHFVDRGFTTPDGVPSLGWYQPFSPMVQSYSAPASPYWLAKGFIGLLLPADHPCWVDREADLPVERADQQASFAAPGFTISATRSDGVVRLSNHGSDNHATLSSLDDPHYSRLAYSSATAPMLGVHDSMSLADNHIGLIDSAGALSRRSRIHRTSVSGSFAASWHEPMWPDGSTGPGRIDTVVVSAGPWELRCHRIEAPAELDVFESGWQLASDDPPPKIDDAVVRAAGLTSALLPLAGHDGSAQVVQTESTSAFGRYAATPLIRSVRGAPVTYSAALVGLGADLDRGKAAAEVVDGRIEATLPDGRPVRVEFKHQDVLL</sequence>
<dbReference type="InterPro" id="IPR049349">
    <property type="entry name" value="DUF2264_N"/>
</dbReference>
<evidence type="ECO:0000313" key="2">
    <source>
        <dbReference type="EMBL" id="AKU15629.1"/>
    </source>
</evidence>
<evidence type="ECO:0000259" key="1">
    <source>
        <dbReference type="Pfam" id="PF10022"/>
    </source>
</evidence>
<dbReference type="KEGG" id="lmoi:VV02_06805"/>
<name>A0A0K1JFZ9_9MICO</name>
<protein>
    <recommendedName>
        <fullName evidence="1">DUF2264 domain-containing protein</fullName>
    </recommendedName>
</protein>
<dbReference type="InterPro" id="IPR016624">
    <property type="entry name" value="UCP014753"/>
</dbReference>
<accession>A0A0K1JFZ9</accession>
<feature type="domain" description="DUF2264" evidence="1">
    <location>
        <begin position="17"/>
        <end position="364"/>
    </location>
</feature>
<dbReference type="PIRSF" id="PIRSF014753">
    <property type="entry name" value="UCP014753"/>
    <property type="match status" value="1"/>
</dbReference>
<organism evidence="2 3">
    <name type="scientific">Luteipulveratus mongoliensis</name>
    <dbReference type="NCBI Taxonomy" id="571913"/>
    <lineage>
        <taxon>Bacteria</taxon>
        <taxon>Bacillati</taxon>
        <taxon>Actinomycetota</taxon>
        <taxon>Actinomycetes</taxon>
        <taxon>Micrococcales</taxon>
        <taxon>Dermacoccaceae</taxon>
        <taxon>Luteipulveratus</taxon>
    </lineage>
</organism>
<dbReference type="AlphaFoldDB" id="A0A0K1JFZ9"/>
<dbReference type="Proteomes" id="UP000066480">
    <property type="component" value="Chromosome"/>
</dbReference>
<dbReference type="Pfam" id="PF10022">
    <property type="entry name" value="DUF2264"/>
    <property type="match status" value="1"/>
</dbReference>
<keyword evidence="3" id="KW-1185">Reference proteome</keyword>
<reference evidence="2 3" key="1">
    <citation type="submission" date="2015-03" db="EMBL/GenBank/DDBJ databases">
        <title>Luteipulveratus halotolerans sp. nov., a novel actinobacterium (Dermacoccaceae) from Sarawak, Malaysia.</title>
        <authorList>
            <person name="Juboi H."/>
            <person name="Basik A."/>
            <person name="Shamsul S.S."/>
            <person name="Arnold P."/>
            <person name="Schmitt E.K."/>
            <person name="Sanglier J.-J."/>
            <person name="Yeo T."/>
        </authorList>
    </citation>
    <scope>NUCLEOTIDE SEQUENCE [LARGE SCALE GENOMIC DNA]</scope>
    <source>
        <strain evidence="2 3">MN07-A0370</strain>
    </source>
</reference>
<dbReference type="EMBL" id="CP011112">
    <property type="protein sequence ID" value="AKU15629.1"/>
    <property type="molecule type" value="Genomic_DNA"/>
</dbReference>
<dbReference type="RefSeq" id="WP_052590604.1">
    <property type="nucleotide sequence ID" value="NZ_CP011112.1"/>
</dbReference>
<dbReference type="PANTHER" id="PTHR35339:SF4">
    <property type="entry name" value="LINALOOL DEHYDRATASE_ISOMERASE DOMAIN-CONTAINING PROTEIN"/>
    <property type="match status" value="1"/>
</dbReference>